<evidence type="ECO:0000313" key="2">
    <source>
        <dbReference type="Proteomes" id="UP001371456"/>
    </source>
</evidence>
<dbReference type="AlphaFoldDB" id="A0AAN8TEU4"/>
<dbReference type="EMBL" id="JBANQN010000008">
    <property type="protein sequence ID" value="KAK6783323.1"/>
    <property type="molecule type" value="Genomic_DNA"/>
</dbReference>
<name>A0AAN8TEU4_SOLBU</name>
<comment type="caution">
    <text evidence="1">The sequence shown here is derived from an EMBL/GenBank/DDBJ whole genome shotgun (WGS) entry which is preliminary data.</text>
</comment>
<keyword evidence="2" id="KW-1185">Reference proteome</keyword>
<accession>A0AAN8TEU4</accession>
<protein>
    <submittedName>
        <fullName evidence="1">Uncharacterized protein</fullName>
    </submittedName>
</protein>
<organism evidence="1 2">
    <name type="scientific">Solanum bulbocastanum</name>
    <name type="common">Wild potato</name>
    <dbReference type="NCBI Taxonomy" id="147425"/>
    <lineage>
        <taxon>Eukaryota</taxon>
        <taxon>Viridiplantae</taxon>
        <taxon>Streptophyta</taxon>
        <taxon>Embryophyta</taxon>
        <taxon>Tracheophyta</taxon>
        <taxon>Spermatophyta</taxon>
        <taxon>Magnoliopsida</taxon>
        <taxon>eudicotyledons</taxon>
        <taxon>Gunneridae</taxon>
        <taxon>Pentapetalae</taxon>
        <taxon>asterids</taxon>
        <taxon>lamiids</taxon>
        <taxon>Solanales</taxon>
        <taxon>Solanaceae</taxon>
        <taxon>Solanoideae</taxon>
        <taxon>Solaneae</taxon>
        <taxon>Solanum</taxon>
    </lineage>
</organism>
<dbReference type="Proteomes" id="UP001371456">
    <property type="component" value="Unassembled WGS sequence"/>
</dbReference>
<evidence type="ECO:0000313" key="1">
    <source>
        <dbReference type="EMBL" id="KAK6783323.1"/>
    </source>
</evidence>
<proteinExistence type="predicted"/>
<sequence length="76" mass="8224">MEQKKISLSYRSDVTGPQNFILVKSTGSGALPTSFFLDDFLHIISVGESFPPSSESVKGAAADFSRYVKLIQVILG</sequence>
<reference evidence="1 2" key="1">
    <citation type="submission" date="2024-02" db="EMBL/GenBank/DDBJ databases">
        <title>de novo genome assembly of Solanum bulbocastanum strain 11H21.</title>
        <authorList>
            <person name="Hosaka A.J."/>
        </authorList>
    </citation>
    <scope>NUCLEOTIDE SEQUENCE [LARGE SCALE GENOMIC DNA]</scope>
    <source>
        <tissue evidence="1">Young leaves</tissue>
    </source>
</reference>
<gene>
    <name evidence="1" type="ORF">RDI58_021120</name>
</gene>